<dbReference type="RefSeq" id="WP_146836299.1">
    <property type="nucleotide sequence ID" value="NZ_CP042476.1"/>
</dbReference>
<dbReference type="Proteomes" id="UP000321954">
    <property type="component" value="Chromosome"/>
</dbReference>
<keyword evidence="2" id="KW-1185">Reference proteome</keyword>
<protein>
    <submittedName>
        <fullName evidence="1">YwbE family protein</fullName>
    </submittedName>
</protein>
<dbReference type="PANTHER" id="PTHR40069">
    <property type="entry name" value="YWBE PROTEIN"/>
    <property type="match status" value="1"/>
</dbReference>
<name>A0A5B8YLT1_9FLAO</name>
<dbReference type="AlphaFoldDB" id="A0A5B8YLT1"/>
<reference evidence="1 2" key="1">
    <citation type="submission" date="2019-08" db="EMBL/GenBank/DDBJ databases">
        <title>Antarcticibacterium arcticum sp. nov., a bacterium isolated from marine sediment of the Canadian Beaufort Sea.</title>
        <authorList>
            <person name="Lee Y.M."/>
            <person name="Baek K."/>
            <person name="Lee D.-H."/>
            <person name="Shin S.C."/>
            <person name="Jin Y.K."/>
            <person name="Park Y."/>
        </authorList>
    </citation>
    <scope>NUCLEOTIDE SEQUENCE [LARGE SCALE GENOMIC DNA]</scope>
    <source>
        <strain evidence="1 2">PAMC 28998</strain>
    </source>
</reference>
<accession>A0A5B8YLT1</accession>
<dbReference type="PANTHER" id="PTHR40069:SF1">
    <property type="entry name" value="YWBE PROTEIN"/>
    <property type="match status" value="1"/>
</dbReference>
<sequence>MIPTRKEIAPGTTVLIIQKHYQRSGTLTEGVVATILTKSPIHPHGIKVRLETGEVGRVQKVVSMLA</sequence>
<dbReference type="InterPro" id="IPR019240">
    <property type="entry name" value="DUF2196"/>
</dbReference>
<dbReference type="OrthoDB" id="9804519at2"/>
<evidence type="ECO:0000313" key="1">
    <source>
        <dbReference type="EMBL" id="QED38675.1"/>
    </source>
</evidence>
<gene>
    <name evidence="1" type="ORF">FK178_13550</name>
</gene>
<dbReference type="Pfam" id="PF09962">
    <property type="entry name" value="DUF2196"/>
    <property type="match status" value="1"/>
</dbReference>
<proteinExistence type="predicted"/>
<dbReference type="KEGG" id="anp:FK178_13550"/>
<dbReference type="EMBL" id="CP042476">
    <property type="protein sequence ID" value="QED38675.1"/>
    <property type="molecule type" value="Genomic_DNA"/>
</dbReference>
<organism evidence="1 2">
    <name type="scientific">Antarcticibacterium arcticum</name>
    <dbReference type="NCBI Taxonomy" id="2585771"/>
    <lineage>
        <taxon>Bacteria</taxon>
        <taxon>Pseudomonadati</taxon>
        <taxon>Bacteroidota</taxon>
        <taxon>Flavobacteriia</taxon>
        <taxon>Flavobacteriales</taxon>
        <taxon>Flavobacteriaceae</taxon>
        <taxon>Antarcticibacterium</taxon>
    </lineage>
</organism>
<evidence type="ECO:0000313" key="2">
    <source>
        <dbReference type="Proteomes" id="UP000321954"/>
    </source>
</evidence>
<dbReference type="NCBIfam" id="TIGR03833">
    <property type="entry name" value="YwbE family protein"/>
    <property type="match status" value="1"/>
</dbReference>